<dbReference type="EMBL" id="JAIWQS010000008">
    <property type="protein sequence ID" value="KAJ8899672.1"/>
    <property type="molecule type" value="Genomic_DNA"/>
</dbReference>
<comment type="caution">
    <text evidence="2">The sequence shown here is derived from an EMBL/GenBank/DDBJ whole genome shotgun (WGS) entry which is preliminary data.</text>
</comment>
<organism evidence="2 3">
    <name type="scientific">Erythroxylum novogranatense</name>
    <dbReference type="NCBI Taxonomy" id="1862640"/>
    <lineage>
        <taxon>Eukaryota</taxon>
        <taxon>Viridiplantae</taxon>
        <taxon>Streptophyta</taxon>
        <taxon>Embryophyta</taxon>
        <taxon>Tracheophyta</taxon>
        <taxon>Spermatophyta</taxon>
        <taxon>Magnoliopsida</taxon>
        <taxon>eudicotyledons</taxon>
        <taxon>Gunneridae</taxon>
        <taxon>Pentapetalae</taxon>
        <taxon>rosids</taxon>
        <taxon>fabids</taxon>
        <taxon>Malpighiales</taxon>
        <taxon>Erythroxylaceae</taxon>
        <taxon>Erythroxylum</taxon>
    </lineage>
</organism>
<name>A0AAV8UEF6_9ROSI</name>
<evidence type="ECO:0000313" key="2">
    <source>
        <dbReference type="EMBL" id="KAJ8899672.1"/>
    </source>
</evidence>
<keyword evidence="1" id="KW-1133">Transmembrane helix</keyword>
<evidence type="ECO:0000256" key="1">
    <source>
        <dbReference type="SAM" id="Phobius"/>
    </source>
</evidence>
<keyword evidence="1" id="KW-0812">Transmembrane</keyword>
<reference evidence="2 3" key="1">
    <citation type="submission" date="2021-09" db="EMBL/GenBank/DDBJ databases">
        <title>Genomic insights and catalytic innovation underlie evolution of tropane alkaloids biosynthesis.</title>
        <authorList>
            <person name="Wang Y.-J."/>
            <person name="Tian T."/>
            <person name="Huang J.-P."/>
            <person name="Huang S.-X."/>
        </authorList>
    </citation>
    <scope>NUCLEOTIDE SEQUENCE [LARGE SCALE GENOMIC DNA]</scope>
    <source>
        <strain evidence="2">KIB-2018</strain>
        <tissue evidence="2">Leaf</tissue>
    </source>
</reference>
<dbReference type="Proteomes" id="UP001159364">
    <property type="component" value="Linkage Group LG08"/>
</dbReference>
<keyword evidence="1" id="KW-0472">Membrane</keyword>
<evidence type="ECO:0000313" key="3">
    <source>
        <dbReference type="Proteomes" id="UP001159364"/>
    </source>
</evidence>
<accession>A0AAV8UEF6</accession>
<proteinExistence type="predicted"/>
<sequence>MFTCLSRLLVKEGLVINRLLFFGDCVVSVVVVALPLIANVIAVLMGYLIFTILMLKEPFALFCLHDDIREQLKRIASPGVLGIVCLLQKEST</sequence>
<feature type="transmembrane region" description="Helical" evidence="1">
    <location>
        <begin position="20"/>
        <end position="38"/>
    </location>
</feature>
<dbReference type="AlphaFoldDB" id="A0AAV8UEF6"/>
<keyword evidence="3" id="KW-1185">Reference proteome</keyword>
<protein>
    <submittedName>
        <fullName evidence="2">Uncharacterized protein</fullName>
    </submittedName>
</protein>
<gene>
    <name evidence="2" type="ORF">K2173_019369</name>
</gene>